<evidence type="ECO:0000256" key="13">
    <source>
        <dbReference type="SAM" id="Phobius"/>
    </source>
</evidence>
<keyword evidence="8" id="KW-0547">Nucleotide-binding</keyword>
<evidence type="ECO:0000256" key="6">
    <source>
        <dbReference type="ARBA" id="ARBA00022679"/>
    </source>
</evidence>
<feature type="transmembrane region" description="Helical" evidence="13">
    <location>
        <begin position="137"/>
        <end position="153"/>
    </location>
</feature>
<dbReference type="Proteomes" id="UP000230869">
    <property type="component" value="Unassembled WGS sequence"/>
</dbReference>
<evidence type="ECO:0000256" key="7">
    <source>
        <dbReference type="ARBA" id="ARBA00022692"/>
    </source>
</evidence>
<dbReference type="EC" id="2.7.1.26" evidence="3"/>
<feature type="transmembrane region" description="Helical" evidence="13">
    <location>
        <begin position="165"/>
        <end position="187"/>
    </location>
</feature>
<feature type="domain" description="Riboflavin kinase" evidence="14">
    <location>
        <begin position="318"/>
        <end position="424"/>
    </location>
</feature>
<keyword evidence="4" id="KW-0285">Flavoprotein</keyword>
<feature type="transmembrane region" description="Helical" evidence="13">
    <location>
        <begin position="38"/>
        <end position="65"/>
    </location>
</feature>
<dbReference type="InterPro" id="IPR015865">
    <property type="entry name" value="Riboflavin_kinase_bac/euk"/>
</dbReference>
<keyword evidence="6" id="KW-0808">Transferase</keyword>
<dbReference type="Pfam" id="PF01687">
    <property type="entry name" value="Flavokinase"/>
    <property type="match status" value="1"/>
</dbReference>
<dbReference type="SUPFAM" id="SSF103481">
    <property type="entry name" value="Multidrug resistance efflux transporter EmrE"/>
    <property type="match status" value="2"/>
</dbReference>
<proteinExistence type="inferred from homology"/>
<dbReference type="PANTHER" id="PTHR32322:SF2">
    <property type="entry name" value="EAMA DOMAIN-CONTAINING PROTEIN"/>
    <property type="match status" value="1"/>
</dbReference>
<feature type="transmembrane region" description="Helical" evidence="13">
    <location>
        <begin position="287"/>
        <end position="304"/>
    </location>
</feature>
<evidence type="ECO:0000313" key="15">
    <source>
        <dbReference type="EMBL" id="PIR13830.1"/>
    </source>
</evidence>
<keyword evidence="7 13" id="KW-0812">Transmembrane</keyword>
<evidence type="ECO:0000256" key="3">
    <source>
        <dbReference type="ARBA" id="ARBA00012105"/>
    </source>
</evidence>
<accession>A0A2M6K9X6</accession>
<keyword evidence="10 13" id="KW-1133">Transmembrane helix</keyword>
<evidence type="ECO:0000259" key="14">
    <source>
        <dbReference type="SMART" id="SM00904"/>
    </source>
</evidence>
<dbReference type="InterPro" id="IPR050638">
    <property type="entry name" value="AA-Vitamin_Transporters"/>
</dbReference>
<keyword evidence="5" id="KW-0288">FMN</keyword>
<name>A0A2M6K9X6_9BACT</name>
<evidence type="ECO:0000256" key="12">
    <source>
        <dbReference type="ARBA" id="ARBA00047880"/>
    </source>
</evidence>
<dbReference type="GO" id="GO:0008531">
    <property type="term" value="F:riboflavin kinase activity"/>
    <property type="evidence" value="ECO:0007669"/>
    <property type="project" value="UniProtKB-EC"/>
</dbReference>
<dbReference type="GO" id="GO:0005524">
    <property type="term" value="F:ATP binding"/>
    <property type="evidence" value="ECO:0007669"/>
    <property type="project" value="UniProtKB-KW"/>
</dbReference>
<dbReference type="InterPro" id="IPR000620">
    <property type="entry name" value="EamA_dom"/>
</dbReference>
<evidence type="ECO:0000256" key="9">
    <source>
        <dbReference type="ARBA" id="ARBA00022840"/>
    </source>
</evidence>
<reference evidence="15 16" key="1">
    <citation type="submission" date="2017-09" db="EMBL/GenBank/DDBJ databases">
        <title>Depth-based differentiation of microbial function through sediment-hosted aquifers and enrichment of novel symbionts in the deep terrestrial subsurface.</title>
        <authorList>
            <person name="Probst A.J."/>
            <person name="Ladd B."/>
            <person name="Jarett J.K."/>
            <person name="Geller-Mcgrath D.E."/>
            <person name="Sieber C.M."/>
            <person name="Emerson J.B."/>
            <person name="Anantharaman K."/>
            <person name="Thomas B.C."/>
            <person name="Malmstrom R."/>
            <person name="Stieglmeier M."/>
            <person name="Klingl A."/>
            <person name="Woyke T."/>
            <person name="Ryan C.M."/>
            <person name="Banfield J.F."/>
        </authorList>
    </citation>
    <scope>NUCLEOTIDE SEQUENCE [LARGE SCALE GENOMIC DNA]</scope>
    <source>
        <strain evidence="15">CG11_big_fil_rev_8_21_14_0_20_39_10</strain>
    </source>
</reference>
<evidence type="ECO:0000313" key="16">
    <source>
        <dbReference type="Proteomes" id="UP000230869"/>
    </source>
</evidence>
<dbReference type="Pfam" id="PF00892">
    <property type="entry name" value="EamA"/>
    <property type="match status" value="2"/>
</dbReference>
<evidence type="ECO:0000256" key="11">
    <source>
        <dbReference type="ARBA" id="ARBA00023136"/>
    </source>
</evidence>
<keyword evidence="9" id="KW-0067">ATP-binding</keyword>
<evidence type="ECO:0000256" key="2">
    <source>
        <dbReference type="ARBA" id="ARBA00007362"/>
    </source>
</evidence>
<comment type="subcellular location">
    <subcellularLocation>
        <location evidence="1">Membrane</location>
        <topology evidence="1">Multi-pass membrane protein</topology>
    </subcellularLocation>
</comment>
<dbReference type="InterPro" id="IPR023465">
    <property type="entry name" value="Riboflavin_kinase_dom_sf"/>
</dbReference>
<sequence>MYKIKKVDKKVAIGAGAIMLAAFLWSLDGIFIRPKFYVLPASLVVFLEHALGFLVLSPFIIISWPKIKLLRPKDWGAIFWVCVFGGLIGTIMITKAFFAAMDGEVTFATVVILQKLQPVFALIMARLILGERLSKKFYLWAGVAVAAAYFLAFGKTGLMIGEINLFHSAAFFAILAAFAFGSSTVLGKRIVNHLDFKSTAALRFGLTGLMAFILILATGDLFKTGDLQAVHWRLLVLIVFTSGAGAIFIYYFGLKRVTASQATICELFWPLSAVVLDYILNKNVLNSIQIISTLVLLMAFFQVIKEGRAEEVVFTAGVVNGRGRGKRIGFPTINLDKVDLDINYGIYLVEAALGGKVYRGLIHFGFKETYSESASLELLLKDLIPDVGREKIKIKIIKKLRDIKRFKNTEELKKQIEEDLEELK</sequence>
<dbReference type="AlphaFoldDB" id="A0A2M6K9X6"/>
<feature type="transmembrane region" description="Helical" evidence="13">
    <location>
        <begin position="77"/>
        <end position="99"/>
    </location>
</feature>
<dbReference type="Gene3D" id="2.40.30.30">
    <property type="entry name" value="Riboflavin kinase-like"/>
    <property type="match status" value="1"/>
</dbReference>
<evidence type="ECO:0000256" key="1">
    <source>
        <dbReference type="ARBA" id="ARBA00004141"/>
    </source>
</evidence>
<evidence type="ECO:0000256" key="5">
    <source>
        <dbReference type="ARBA" id="ARBA00022643"/>
    </source>
</evidence>
<feature type="transmembrane region" description="Helical" evidence="13">
    <location>
        <begin position="230"/>
        <end position="252"/>
    </location>
</feature>
<comment type="catalytic activity">
    <reaction evidence="12">
        <text>riboflavin + ATP = FMN + ADP + H(+)</text>
        <dbReference type="Rhea" id="RHEA:14357"/>
        <dbReference type="ChEBI" id="CHEBI:15378"/>
        <dbReference type="ChEBI" id="CHEBI:30616"/>
        <dbReference type="ChEBI" id="CHEBI:57986"/>
        <dbReference type="ChEBI" id="CHEBI:58210"/>
        <dbReference type="ChEBI" id="CHEBI:456216"/>
        <dbReference type="EC" id="2.7.1.26"/>
    </reaction>
</comment>
<dbReference type="GO" id="GO:0009231">
    <property type="term" value="P:riboflavin biosynthetic process"/>
    <property type="evidence" value="ECO:0007669"/>
    <property type="project" value="InterPro"/>
</dbReference>
<dbReference type="EMBL" id="PCWW01000016">
    <property type="protein sequence ID" value="PIR13830.1"/>
    <property type="molecule type" value="Genomic_DNA"/>
</dbReference>
<dbReference type="SMART" id="SM00904">
    <property type="entry name" value="Flavokinase"/>
    <property type="match status" value="1"/>
</dbReference>
<dbReference type="InterPro" id="IPR037185">
    <property type="entry name" value="EmrE-like"/>
</dbReference>
<comment type="similarity">
    <text evidence="2">Belongs to the EamA transporter family.</text>
</comment>
<feature type="transmembrane region" description="Helical" evidence="13">
    <location>
        <begin position="12"/>
        <end position="32"/>
    </location>
</feature>
<organism evidence="15 16">
    <name type="scientific">Candidatus Falkowbacteria bacterium CG11_big_fil_rev_8_21_14_0_20_39_10</name>
    <dbReference type="NCBI Taxonomy" id="1974570"/>
    <lineage>
        <taxon>Bacteria</taxon>
        <taxon>Candidatus Falkowiibacteriota</taxon>
    </lineage>
</organism>
<dbReference type="GO" id="GO:0016020">
    <property type="term" value="C:membrane"/>
    <property type="evidence" value="ECO:0007669"/>
    <property type="project" value="UniProtKB-SubCell"/>
</dbReference>
<evidence type="ECO:0000256" key="4">
    <source>
        <dbReference type="ARBA" id="ARBA00022630"/>
    </source>
</evidence>
<dbReference type="SUPFAM" id="SSF82114">
    <property type="entry name" value="Riboflavin kinase-like"/>
    <property type="match status" value="1"/>
</dbReference>
<dbReference type="PANTHER" id="PTHR32322">
    <property type="entry name" value="INNER MEMBRANE TRANSPORTER"/>
    <property type="match status" value="1"/>
</dbReference>
<keyword evidence="11 13" id="KW-0472">Membrane</keyword>
<feature type="transmembrane region" description="Helical" evidence="13">
    <location>
        <begin position="199"/>
        <end position="218"/>
    </location>
</feature>
<comment type="caution">
    <text evidence="15">The sequence shown here is derived from an EMBL/GenBank/DDBJ whole genome shotgun (WGS) entry which is preliminary data.</text>
</comment>
<evidence type="ECO:0000256" key="8">
    <source>
        <dbReference type="ARBA" id="ARBA00022741"/>
    </source>
</evidence>
<protein>
    <recommendedName>
        <fullName evidence="3">riboflavin kinase</fullName>
        <ecNumber evidence="3">2.7.1.26</ecNumber>
    </recommendedName>
</protein>
<feature type="transmembrane region" description="Helical" evidence="13">
    <location>
        <begin position="105"/>
        <end position="125"/>
    </location>
</feature>
<gene>
    <name evidence="15" type="ORF">COV49_00925</name>
</gene>
<evidence type="ECO:0000256" key="10">
    <source>
        <dbReference type="ARBA" id="ARBA00022989"/>
    </source>
</evidence>